<keyword evidence="1" id="KW-0694">RNA-binding</keyword>
<dbReference type="SMART" id="SM00360">
    <property type="entry name" value="RRM"/>
    <property type="match status" value="1"/>
</dbReference>
<evidence type="ECO:0000313" key="4">
    <source>
        <dbReference type="EMBL" id="ATS19438.1"/>
    </source>
</evidence>
<dbReference type="InterPro" id="IPR000504">
    <property type="entry name" value="RRM_dom"/>
</dbReference>
<feature type="compositionally biased region" description="Basic residues" evidence="2">
    <location>
        <begin position="104"/>
        <end position="113"/>
    </location>
</feature>
<accession>A0A2D2Q4K1</accession>
<dbReference type="PANTHER" id="PTHR48025:SF1">
    <property type="entry name" value="RRM DOMAIN-CONTAINING PROTEIN"/>
    <property type="match status" value="1"/>
</dbReference>
<keyword evidence="5" id="KW-1185">Reference proteome</keyword>
<dbReference type="PANTHER" id="PTHR48025">
    <property type="entry name" value="OS02G0815200 PROTEIN"/>
    <property type="match status" value="1"/>
</dbReference>
<protein>
    <submittedName>
        <fullName evidence="4">RNA-binding protein</fullName>
    </submittedName>
</protein>
<evidence type="ECO:0000259" key="3">
    <source>
        <dbReference type="PROSITE" id="PS50102"/>
    </source>
</evidence>
<name>A0A2D2Q4K1_PARLV</name>
<feature type="compositionally biased region" description="Polar residues" evidence="2">
    <location>
        <begin position="115"/>
        <end position="128"/>
    </location>
</feature>
<dbReference type="InterPro" id="IPR035979">
    <property type="entry name" value="RBD_domain_sf"/>
</dbReference>
<evidence type="ECO:0000256" key="2">
    <source>
        <dbReference type="SAM" id="MobiDB-lite"/>
    </source>
</evidence>
<dbReference type="GO" id="GO:0003729">
    <property type="term" value="F:mRNA binding"/>
    <property type="evidence" value="ECO:0007669"/>
    <property type="project" value="TreeGrafter"/>
</dbReference>
<sequence>MSIRLYVGNLPRELNREELEALFNREVGEVGTTKLITDRKTGKCRGFGFLTVESEELADQVIEKLNGYTFKDNPLKIEKANDKPKAETKDEQVVEKPSVSSRSNPRKASKGGNRRPQTPATIGSSSIDTEAAQPDPRWADALAQLKERLLAQSTNP</sequence>
<reference evidence="5" key="2">
    <citation type="journal article" date="2022" name="Front. Microbiol.">
        <title>Comparative Genomic Analysis Revealed Distinct Molecular Components and Organization of CO2-Concentrating Mechanism in Thermophilic Cyanobacteria.</title>
        <authorList>
            <person name="Tang J."/>
            <person name="Zhou H."/>
            <person name="Yao D."/>
            <person name="Riaz S."/>
            <person name="You D."/>
            <person name="Klepacz-Smolka A."/>
            <person name="Daroch M."/>
        </authorList>
    </citation>
    <scope>NUCLEOTIDE SEQUENCE [LARGE SCALE GENOMIC DNA]</scope>
    <source>
        <strain evidence="5">PCC 6715</strain>
    </source>
</reference>
<dbReference type="Gene3D" id="3.30.70.330">
    <property type="match status" value="1"/>
</dbReference>
<dbReference type="SUPFAM" id="SSF54928">
    <property type="entry name" value="RNA-binding domain, RBD"/>
    <property type="match status" value="1"/>
</dbReference>
<dbReference type="EMBL" id="CP018092">
    <property type="protein sequence ID" value="ATS19438.1"/>
    <property type="molecule type" value="Genomic_DNA"/>
</dbReference>
<feature type="domain" description="RRM" evidence="3">
    <location>
        <begin position="3"/>
        <end position="82"/>
    </location>
</feature>
<dbReference type="RefSeq" id="WP_198406080.1">
    <property type="nucleotide sequence ID" value="NZ_CP018092.1"/>
</dbReference>
<reference evidence="4 5" key="1">
    <citation type="submission" date="2016-11" db="EMBL/GenBank/DDBJ databases">
        <title>Complete genome sequence of thermophilic cyanobacteria strain Synechococcus sp. PCC6715.</title>
        <authorList>
            <person name="Tang J."/>
            <person name="Daroch M."/>
            <person name="Liang Y."/>
            <person name="Jiang D."/>
            <person name="Shah M."/>
        </authorList>
    </citation>
    <scope>NUCLEOTIDE SEQUENCE [LARGE SCALE GENOMIC DNA]</scope>
    <source>
        <strain evidence="4 5">PCC 6715</strain>
    </source>
</reference>
<dbReference type="Pfam" id="PF00076">
    <property type="entry name" value="RRM_1"/>
    <property type="match status" value="1"/>
</dbReference>
<dbReference type="InterPro" id="IPR012677">
    <property type="entry name" value="Nucleotide-bd_a/b_plait_sf"/>
</dbReference>
<proteinExistence type="predicted"/>
<dbReference type="KEGG" id="slw:BRW62_00900"/>
<gene>
    <name evidence="4" type="ORF">BRW62_00900</name>
</gene>
<feature type="region of interest" description="Disordered" evidence="2">
    <location>
        <begin position="79"/>
        <end position="137"/>
    </location>
</feature>
<dbReference type="InterPro" id="IPR050502">
    <property type="entry name" value="Euk_RNA-bind_prot"/>
</dbReference>
<evidence type="ECO:0000256" key="1">
    <source>
        <dbReference type="ARBA" id="ARBA00022884"/>
    </source>
</evidence>
<feature type="compositionally biased region" description="Basic and acidic residues" evidence="2">
    <location>
        <begin position="79"/>
        <end position="94"/>
    </location>
</feature>
<evidence type="ECO:0000313" key="5">
    <source>
        <dbReference type="Proteomes" id="UP000231057"/>
    </source>
</evidence>
<dbReference type="AlphaFoldDB" id="A0A2D2Q4K1"/>
<organism evidence="4 5">
    <name type="scientific">Parathermosynechococcus lividus PCC 6715</name>
    <dbReference type="NCBI Taxonomy" id="1917166"/>
    <lineage>
        <taxon>Bacteria</taxon>
        <taxon>Bacillati</taxon>
        <taxon>Cyanobacteriota</taxon>
        <taxon>Cyanophyceae</taxon>
        <taxon>Acaryochloridales</taxon>
        <taxon>Thermosynechococcaceae</taxon>
        <taxon>Parathermosynechococcus</taxon>
    </lineage>
</organism>
<dbReference type="Proteomes" id="UP000231057">
    <property type="component" value="Chromosome"/>
</dbReference>
<dbReference type="PROSITE" id="PS50102">
    <property type="entry name" value="RRM"/>
    <property type="match status" value="1"/>
</dbReference>